<accession>Q6J805</accession>
<sequence length="145" mass="15690">MDVSRAELRNLGNAVSLVDPAFPYEVVVRLSEDADRPEVVEMSLTPADPEHPEPITSTVLSQIPVRQIASVAASALAGEGEAQYRMLAAPRPSGVRSWPPDHFQRVARVASWARATGRPGGAAGAVAEFWGVHYRTARRWISHPG</sequence>
<gene>
    <name evidence="1" type="primary">pas26</name>
</gene>
<dbReference type="GeneID" id="2846140"/>
<name>Q6J805_9CAUD</name>
<evidence type="ECO:0000313" key="2">
    <source>
        <dbReference type="Proteomes" id="UP000001245"/>
    </source>
</evidence>
<reference evidence="1 2" key="1">
    <citation type="journal article" date="2004" name="Virus Genes">
        <title>The genome of phiAsp2, an actinoplanes infecting phage.</title>
        <authorList>
            <person name="Jarling M."/>
            <person name="Bartkowiak K."/>
            <person name="Pape H."/>
            <person name="Meinhardt F."/>
        </authorList>
    </citation>
    <scope>NUCLEOTIDE SEQUENCE</scope>
</reference>
<organism evidence="1 2">
    <name type="scientific">Actinoplanes phage phiAsp2</name>
    <dbReference type="NCBI Taxonomy" id="279303"/>
    <lineage>
        <taxon>Viruses</taxon>
        <taxon>Duplodnaviria</taxon>
        <taxon>Heunggongvirae</taxon>
        <taxon>Uroviricota</taxon>
        <taxon>Caudoviricetes</taxon>
        <taxon>Aspduovirus</taxon>
        <taxon>Aspduovirus Asp2</taxon>
    </lineage>
</organism>
<evidence type="ECO:0000313" key="1">
    <source>
        <dbReference type="EMBL" id="AAT36774.1"/>
    </source>
</evidence>
<dbReference type="KEGG" id="vg:2846140"/>
<protein>
    <submittedName>
        <fullName evidence="1">Pas26</fullName>
    </submittedName>
</protein>
<dbReference type="RefSeq" id="YP_024812.1">
    <property type="nucleotide sequence ID" value="NC_005885.1"/>
</dbReference>
<keyword evidence="2" id="KW-1185">Reference proteome</keyword>
<dbReference type="EMBL" id="AY576796">
    <property type="protein sequence ID" value="AAT36774.1"/>
    <property type="molecule type" value="Genomic_DNA"/>
</dbReference>
<proteinExistence type="predicted"/>
<dbReference type="Proteomes" id="UP000001245">
    <property type="component" value="Segment"/>
</dbReference>